<dbReference type="Proteomes" id="UP001172386">
    <property type="component" value="Unassembled WGS sequence"/>
</dbReference>
<name>A0ACC3A2D1_9EURO</name>
<sequence>MAQSTEQTSAQSQGKATSPKSSKMHRRSRSGCFTCRLRRKKCSEDRPRCKACRNLGLDCEYKRPTWWSNNETRRKQKDLIKGIIKRTKTTEKTSLQETSKMPSNMRQPMGPPHMYQDAYSHSKRSSSEDSGDDLDDSVIDPTFAGTPGYYDPHAAQYYTTPFSHPDMQSAGYYEVDVRTERQMFVNDIPTRRDSSISTFNTFVPPPPHAVLPSYTGDEFLHQGQFETPTEIWNNEEELDFNFFDFSHGPQLPQATQTANIDVDDCDQELLNHLIENVLPMFFPILEANQHGSVKSDVILPALESNKAYLHCCLSAAAIHMKSLGLNTTGNVDGDILRHKFAFVQEVVASLGADSNHLQVLEATLGMISLQCITGNADEMEKDIPWHQHFVAAIELVRKLDLPTMLEQLPPQGHGAHPPFNMTLTAWIDILGATMLGRSPLFADTYRNRHLAAGSTGLAELMGCQDNVMYLLSEVACLDSLRLDKRLDDMGVCSHVESLGQQLNATESPNEVMQHPYSSSGAIRPRQLSKNITAIFRKAVRLHLCSIVPGFDRFNQQVGNLVQSITEMLDFIPGGSGGYDRSLVWPLLIAGFCSTPASPFRKVLAERTEAMGIAGKHGNFGRMVKVLQECWRRNDDIALSATVCEATPITAGAISPLGNSPLPPLNTNVGHGSTPQARLQETHWRDVMRENCWDFLLI</sequence>
<gene>
    <name evidence="1" type="primary">UME6</name>
    <name evidence="1" type="ORF">H2198_006679</name>
</gene>
<protein>
    <submittedName>
        <fullName evidence="1">DNA-binding transcriptional regulator ume6</fullName>
    </submittedName>
</protein>
<dbReference type="EMBL" id="JAPDRQ010000126">
    <property type="protein sequence ID" value="KAJ9654279.1"/>
    <property type="molecule type" value="Genomic_DNA"/>
</dbReference>
<accession>A0ACC3A2D1</accession>
<reference evidence="1" key="1">
    <citation type="submission" date="2022-10" db="EMBL/GenBank/DDBJ databases">
        <title>Culturing micro-colonial fungi from biological soil crusts in the Mojave desert and describing Neophaeococcomyces mojavensis, and introducing the new genera and species Taxawa tesnikishii.</title>
        <authorList>
            <person name="Kurbessoian T."/>
            <person name="Stajich J.E."/>
        </authorList>
    </citation>
    <scope>NUCLEOTIDE SEQUENCE</scope>
    <source>
        <strain evidence="1">JES_112</strain>
    </source>
</reference>
<evidence type="ECO:0000313" key="1">
    <source>
        <dbReference type="EMBL" id="KAJ9654279.1"/>
    </source>
</evidence>
<evidence type="ECO:0000313" key="2">
    <source>
        <dbReference type="Proteomes" id="UP001172386"/>
    </source>
</evidence>
<comment type="caution">
    <text evidence="1">The sequence shown here is derived from an EMBL/GenBank/DDBJ whole genome shotgun (WGS) entry which is preliminary data.</text>
</comment>
<proteinExistence type="predicted"/>
<keyword evidence="2" id="KW-1185">Reference proteome</keyword>
<organism evidence="1 2">
    <name type="scientific">Neophaeococcomyces mojaviensis</name>
    <dbReference type="NCBI Taxonomy" id="3383035"/>
    <lineage>
        <taxon>Eukaryota</taxon>
        <taxon>Fungi</taxon>
        <taxon>Dikarya</taxon>
        <taxon>Ascomycota</taxon>
        <taxon>Pezizomycotina</taxon>
        <taxon>Eurotiomycetes</taxon>
        <taxon>Chaetothyriomycetidae</taxon>
        <taxon>Chaetothyriales</taxon>
        <taxon>Chaetothyriales incertae sedis</taxon>
        <taxon>Neophaeococcomyces</taxon>
    </lineage>
</organism>
<keyword evidence="1" id="KW-0238">DNA-binding</keyword>